<evidence type="ECO:0000259" key="1">
    <source>
        <dbReference type="Pfam" id="PF20663"/>
    </source>
</evidence>
<dbReference type="AlphaFoldDB" id="A0AAD1ZBQ2"/>
<evidence type="ECO:0000313" key="2">
    <source>
        <dbReference type="EMBL" id="CAI9764122.1"/>
    </source>
</evidence>
<keyword evidence="3" id="KW-1185">Reference proteome</keyword>
<name>A0AAD1ZBQ2_9LAMI</name>
<feature type="domain" description="Conserved oligomeric Golgi complex subunit 4 N-terminal" evidence="1">
    <location>
        <begin position="60"/>
        <end position="126"/>
    </location>
</feature>
<dbReference type="PANTHER" id="PTHR24016">
    <property type="entry name" value="CONSERVED OLIGOMERIC GOLGI COMPLEX SUBUNIT 4"/>
    <property type="match status" value="1"/>
</dbReference>
<gene>
    <name evidence="2" type="ORF">FPE_LOCUS11552</name>
</gene>
<organism evidence="2 3">
    <name type="scientific">Fraxinus pennsylvanica</name>
    <dbReference type="NCBI Taxonomy" id="56036"/>
    <lineage>
        <taxon>Eukaryota</taxon>
        <taxon>Viridiplantae</taxon>
        <taxon>Streptophyta</taxon>
        <taxon>Embryophyta</taxon>
        <taxon>Tracheophyta</taxon>
        <taxon>Spermatophyta</taxon>
        <taxon>Magnoliopsida</taxon>
        <taxon>eudicotyledons</taxon>
        <taxon>Gunneridae</taxon>
        <taxon>Pentapetalae</taxon>
        <taxon>asterids</taxon>
        <taxon>lamiids</taxon>
        <taxon>Lamiales</taxon>
        <taxon>Oleaceae</taxon>
        <taxon>Oleeae</taxon>
        <taxon>Fraxinus</taxon>
    </lineage>
</organism>
<dbReference type="InterPro" id="IPR048680">
    <property type="entry name" value="COG4_N"/>
</dbReference>
<protein>
    <recommendedName>
        <fullName evidence="1">Conserved oligomeric Golgi complex subunit 4 N-terminal domain-containing protein</fullName>
    </recommendedName>
</protein>
<proteinExistence type="predicted"/>
<accession>A0AAD1ZBQ2</accession>
<dbReference type="Proteomes" id="UP000834106">
    <property type="component" value="Chromosome 7"/>
</dbReference>
<dbReference type="PANTHER" id="PTHR24016:SF0">
    <property type="entry name" value="CONSERVED OLIGOMERIC GOLGI COMPLEX SUBUNIT 4"/>
    <property type="match status" value="1"/>
</dbReference>
<dbReference type="Pfam" id="PF20663">
    <property type="entry name" value="COG4_N"/>
    <property type="match status" value="1"/>
</dbReference>
<sequence>MPFPWKKMRSTRIFQLINDHFRNIQIRHGDSSLKIESVSHIPMLETPKPEPDDDTSTNAVAVNSAAVSAKVHHLDLAQSRVNDTLLRIDAIVDSSSCLDGVRKLLQSEDFESAASYIQTFLQIDAKRLHLISGSNSSPTRSNWKALPRRCSRLL</sequence>
<reference evidence="2" key="1">
    <citation type="submission" date="2023-05" db="EMBL/GenBank/DDBJ databases">
        <authorList>
            <person name="Huff M."/>
        </authorList>
    </citation>
    <scope>NUCLEOTIDE SEQUENCE</scope>
</reference>
<dbReference type="InterPro" id="IPR048682">
    <property type="entry name" value="COG4"/>
</dbReference>
<dbReference type="EMBL" id="OU503042">
    <property type="protein sequence ID" value="CAI9764122.1"/>
    <property type="molecule type" value="Genomic_DNA"/>
</dbReference>
<evidence type="ECO:0000313" key="3">
    <source>
        <dbReference type="Proteomes" id="UP000834106"/>
    </source>
</evidence>